<feature type="domain" description="4Fe-4S ferredoxin-type" evidence="4">
    <location>
        <begin position="59"/>
        <end position="88"/>
    </location>
</feature>
<dbReference type="InterPro" id="IPR017896">
    <property type="entry name" value="4Fe4S_Fe-S-bd"/>
</dbReference>
<keyword evidence="1" id="KW-0479">Metal-binding</keyword>
<dbReference type="Proteomes" id="UP000182278">
    <property type="component" value="Unassembled WGS sequence"/>
</dbReference>
<comment type="caution">
    <text evidence="5">The sequence shown here is derived from an EMBL/GenBank/DDBJ whole genome shotgun (WGS) entry which is preliminary data.</text>
</comment>
<protein>
    <recommendedName>
        <fullName evidence="4">4Fe-4S ferredoxin-type domain-containing protein</fullName>
    </recommendedName>
</protein>
<reference evidence="5 6" key="1">
    <citation type="journal article" date="2016" name="Environ. Microbiol.">
        <title>Genomic resolution of a cold subsurface aquifer community provides metabolic insights for novel microbes adapted to high CO concentrations.</title>
        <authorList>
            <person name="Probst A.J."/>
            <person name="Castelle C.J."/>
            <person name="Singh A."/>
            <person name="Brown C.T."/>
            <person name="Anantharaman K."/>
            <person name="Sharon I."/>
            <person name="Hug L.A."/>
            <person name="Burstein D."/>
            <person name="Emerson J.B."/>
            <person name="Thomas B.C."/>
            <person name="Banfield J.F."/>
        </authorList>
    </citation>
    <scope>NUCLEOTIDE SEQUENCE [LARGE SCALE GENOMIC DNA]</scope>
    <source>
        <strain evidence="5">CG1_02_38_46</strain>
    </source>
</reference>
<dbReference type="InterPro" id="IPR057431">
    <property type="entry name" value="LdpA_Fe-S-bd"/>
</dbReference>
<evidence type="ECO:0000313" key="6">
    <source>
        <dbReference type="Proteomes" id="UP000182278"/>
    </source>
</evidence>
<evidence type="ECO:0000256" key="1">
    <source>
        <dbReference type="ARBA" id="ARBA00022723"/>
    </source>
</evidence>
<dbReference type="SUPFAM" id="SSF54862">
    <property type="entry name" value="4Fe-4S ferredoxins"/>
    <property type="match status" value="1"/>
</dbReference>
<accession>A0A1J4SDI2</accession>
<sequence length="165" mass="18519">MKKKIFTQDYYKNFPGYPSKERLAKARVVVIECVQDIPCNPCETICPRKAIVVGKPITNLPRLIEENCTGCGRCIPICPGLAVFVVNNNYNDKESTISLPYEFLPLPEKGEEVIALNREGEKVCRAKVISVLDPEKNNRTAVITIAVPKEYSGEVRGIRLIRKNP</sequence>
<dbReference type="Gene3D" id="3.30.70.20">
    <property type="match status" value="1"/>
</dbReference>
<evidence type="ECO:0000256" key="2">
    <source>
        <dbReference type="ARBA" id="ARBA00023004"/>
    </source>
</evidence>
<dbReference type="AlphaFoldDB" id="A0A1J4SDI2"/>
<gene>
    <name evidence="5" type="ORF">AUJ66_06720</name>
</gene>
<dbReference type="GO" id="GO:0051536">
    <property type="term" value="F:iron-sulfur cluster binding"/>
    <property type="evidence" value="ECO:0007669"/>
    <property type="project" value="UniProtKB-KW"/>
</dbReference>
<organism evidence="5 6">
    <name type="scientific">Candidatus Desantisbacteria bacterium CG1_02_38_46</name>
    <dbReference type="NCBI Taxonomy" id="1817893"/>
    <lineage>
        <taxon>Bacteria</taxon>
        <taxon>Candidatus Desantisiibacteriota</taxon>
    </lineage>
</organism>
<dbReference type="InterPro" id="IPR017900">
    <property type="entry name" value="4Fe4S_Fe_S_CS"/>
</dbReference>
<dbReference type="Pfam" id="PF25160">
    <property type="entry name" value="LdpA_Fe-S-bd"/>
    <property type="match status" value="1"/>
</dbReference>
<evidence type="ECO:0000256" key="3">
    <source>
        <dbReference type="ARBA" id="ARBA00023014"/>
    </source>
</evidence>
<dbReference type="PROSITE" id="PS51379">
    <property type="entry name" value="4FE4S_FER_2"/>
    <property type="match status" value="1"/>
</dbReference>
<dbReference type="STRING" id="1817893.AUJ66_06720"/>
<name>A0A1J4SDI2_9BACT</name>
<keyword evidence="2" id="KW-0408">Iron</keyword>
<dbReference type="EMBL" id="MNUO01000104">
    <property type="protein sequence ID" value="OIN96309.1"/>
    <property type="molecule type" value="Genomic_DNA"/>
</dbReference>
<dbReference type="GO" id="GO:0046872">
    <property type="term" value="F:metal ion binding"/>
    <property type="evidence" value="ECO:0007669"/>
    <property type="project" value="UniProtKB-KW"/>
</dbReference>
<dbReference type="PROSITE" id="PS00198">
    <property type="entry name" value="4FE4S_FER_1"/>
    <property type="match status" value="1"/>
</dbReference>
<proteinExistence type="predicted"/>
<evidence type="ECO:0000259" key="4">
    <source>
        <dbReference type="PROSITE" id="PS51379"/>
    </source>
</evidence>
<evidence type="ECO:0000313" key="5">
    <source>
        <dbReference type="EMBL" id="OIN96309.1"/>
    </source>
</evidence>
<keyword evidence="3" id="KW-0411">Iron-sulfur</keyword>